<evidence type="ECO:0000256" key="2">
    <source>
        <dbReference type="ARBA" id="ARBA00022670"/>
    </source>
</evidence>
<protein>
    <recommendedName>
        <fullName evidence="8">Abasic site processing protein</fullName>
        <ecNumber evidence="8">3.4.-.-</ecNumber>
    </recommendedName>
</protein>
<evidence type="ECO:0000256" key="3">
    <source>
        <dbReference type="ARBA" id="ARBA00022763"/>
    </source>
</evidence>
<evidence type="ECO:0000256" key="5">
    <source>
        <dbReference type="ARBA" id="ARBA00023124"/>
    </source>
</evidence>
<dbReference type="InterPro" id="IPR036590">
    <property type="entry name" value="SRAP-like"/>
</dbReference>
<dbReference type="PANTHER" id="PTHR13604">
    <property type="entry name" value="DC12-RELATED"/>
    <property type="match status" value="1"/>
</dbReference>
<proteinExistence type="inferred from homology"/>
<dbReference type="EC" id="3.4.-.-" evidence="8"/>
<keyword evidence="7" id="KW-0456">Lyase</keyword>
<keyword evidence="5" id="KW-0190">Covalent protein-DNA linkage</keyword>
<evidence type="ECO:0000256" key="4">
    <source>
        <dbReference type="ARBA" id="ARBA00022801"/>
    </source>
</evidence>
<keyword evidence="3" id="KW-0227">DNA damage</keyword>
<evidence type="ECO:0000256" key="1">
    <source>
        <dbReference type="ARBA" id="ARBA00008136"/>
    </source>
</evidence>
<dbReference type="SUPFAM" id="SSF143081">
    <property type="entry name" value="BB1717-like"/>
    <property type="match status" value="1"/>
</dbReference>
<accession>A0ABN3EJY5</accession>
<dbReference type="InterPro" id="IPR003738">
    <property type="entry name" value="SRAP"/>
</dbReference>
<reference evidence="10 11" key="1">
    <citation type="journal article" date="2019" name="Int. J. Syst. Evol. Microbiol.">
        <title>The Global Catalogue of Microorganisms (GCM) 10K type strain sequencing project: providing services to taxonomists for standard genome sequencing and annotation.</title>
        <authorList>
            <consortium name="The Broad Institute Genomics Platform"/>
            <consortium name="The Broad Institute Genome Sequencing Center for Infectious Disease"/>
            <person name="Wu L."/>
            <person name="Ma J."/>
        </authorList>
    </citation>
    <scope>NUCLEOTIDE SEQUENCE [LARGE SCALE GENOMIC DNA]</scope>
    <source>
        <strain evidence="10 11">JCM 7356</strain>
    </source>
</reference>
<evidence type="ECO:0000256" key="8">
    <source>
        <dbReference type="RuleBase" id="RU364100"/>
    </source>
</evidence>
<name>A0ABN3EJY5_9ACTN</name>
<feature type="region of interest" description="Disordered" evidence="9">
    <location>
        <begin position="1"/>
        <end position="20"/>
    </location>
</feature>
<organism evidence="10 11">
    <name type="scientific">Kitasatospora cystarginea</name>
    <dbReference type="NCBI Taxonomy" id="58350"/>
    <lineage>
        <taxon>Bacteria</taxon>
        <taxon>Bacillati</taxon>
        <taxon>Actinomycetota</taxon>
        <taxon>Actinomycetes</taxon>
        <taxon>Kitasatosporales</taxon>
        <taxon>Streptomycetaceae</taxon>
        <taxon>Kitasatospora</taxon>
    </lineage>
</organism>
<gene>
    <name evidence="10" type="ORF">GCM10010430_51530</name>
</gene>
<evidence type="ECO:0000256" key="7">
    <source>
        <dbReference type="ARBA" id="ARBA00023239"/>
    </source>
</evidence>
<evidence type="ECO:0000313" key="11">
    <source>
        <dbReference type="Proteomes" id="UP001500305"/>
    </source>
</evidence>
<evidence type="ECO:0000313" key="10">
    <source>
        <dbReference type="EMBL" id="GAA2261060.1"/>
    </source>
</evidence>
<comment type="caution">
    <text evidence="10">The sequence shown here is derived from an EMBL/GenBank/DDBJ whole genome shotgun (WGS) entry which is preliminary data.</text>
</comment>
<keyword evidence="11" id="KW-1185">Reference proteome</keyword>
<dbReference type="Gene3D" id="3.90.1680.10">
    <property type="entry name" value="SOS response associated peptidase-like"/>
    <property type="match status" value="1"/>
</dbReference>
<sequence>MPVLAGDITGGSGEPTSASPLRGGLIVWHGEVMCGRFVSTSTPQDLVELFGVTRWTPVETLAPSWNVAPTDRVWAVLERPVRDEGPEPVRQLRALRWGLVPSWAKDPSTGSKLINARVETVHEKPSFRKAFAARRCLLPADGFYEWETIAAPAGGRPRKQPYFIAPEDGSLMPMAGLFEFWRNRDLPEDHPEAWLATTTIITTEATDAAGRIHPRMPLAVAPDATDDWLNPEHQDTDLLRDLLAQPAGGNLIARPVSTAVNSVRNNGPQLLEEVPPPEGVED</sequence>
<dbReference type="PANTHER" id="PTHR13604:SF0">
    <property type="entry name" value="ABASIC SITE PROCESSING PROTEIN HMCES"/>
    <property type="match status" value="1"/>
</dbReference>
<dbReference type="Proteomes" id="UP001500305">
    <property type="component" value="Unassembled WGS sequence"/>
</dbReference>
<dbReference type="EMBL" id="BAAATR010000026">
    <property type="protein sequence ID" value="GAA2261060.1"/>
    <property type="molecule type" value="Genomic_DNA"/>
</dbReference>
<keyword evidence="4 8" id="KW-0378">Hydrolase</keyword>
<evidence type="ECO:0000256" key="6">
    <source>
        <dbReference type="ARBA" id="ARBA00023125"/>
    </source>
</evidence>
<dbReference type="Pfam" id="PF02586">
    <property type="entry name" value="SRAP"/>
    <property type="match status" value="1"/>
</dbReference>
<keyword evidence="2 8" id="KW-0645">Protease</keyword>
<evidence type="ECO:0000256" key="9">
    <source>
        <dbReference type="SAM" id="MobiDB-lite"/>
    </source>
</evidence>
<comment type="similarity">
    <text evidence="1 8">Belongs to the SOS response-associated peptidase family.</text>
</comment>
<keyword evidence="6" id="KW-0238">DNA-binding</keyword>